<reference evidence="1 2" key="1">
    <citation type="submission" date="2020-02" db="EMBL/GenBank/DDBJ databases">
        <title>Acidophilic actinobacteria isolated from forest soil.</title>
        <authorList>
            <person name="Golinska P."/>
        </authorList>
    </citation>
    <scope>NUCLEOTIDE SEQUENCE [LARGE SCALE GENOMIC DNA]</scope>
    <source>
        <strain evidence="1 2">NL8</strain>
    </source>
</reference>
<sequence length="69" mass="7106">MDQPVSGLDAPAVYDASASAPAPRTLIDVLYATARAFPDATALDDGRRALDYSALLVEAAAMAARLGRA</sequence>
<name>A0ABS5L7M3_9ACTN</name>
<dbReference type="EMBL" id="JAAFYZ010000324">
    <property type="protein sequence ID" value="MBS2554129.1"/>
    <property type="molecule type" value="Genomic_DNA"/>
</dbReference>
<dbReference type="SUPFAM" id="SSF56801">
    <property type="entry name" value="Acetyl-CoA synthetase-like"/>
    <property type="match status" value="1"/>
</dbReference>
<keyword evidence="2" id="KW-1185">Reference proteome</keyword>
<dbReference type="RefSeq" id="WP_212021323.1">
    <property type="nucleotide sequence ID" value="NZ_JAAFYZ010000324.1"/>
</dbReference>
<comment type="caution">
    <text evidence="1">The sequence shown here is derived from an EMBL/GenBank/DDBJ whole genome shotgun (WGS) entry which is preliminary data.</text>
</comment>
<feature type="non-terminal residue" evidence="1">
    <location>
        <position position="69"/>
    </location>
</feature>
<protein>
    <submittedName>
        <fullName evidence="1">Uncharacterized protein</fullName>
    </submittedName>
</protein>
<evidence type="ECO:0000313" key="1">
    <source>
        <dbReference type="EMBL" id="MBS2554129.1"/>
    </source>
</evidence>
<proteinExistence type="predicted"/>
<organism evidence="1 2">
    <name type="scientific">Catenulispora pinistramenti</name>
    <dbReference type="NCBI Taxonomy" id="2705254"/>
    <lineage>
        <taxon>Bacteria</taxon>
        <taxon>Bacillati</taxon>
        <taxon>Actinomycetota</taxon>
        <taxon>Actinomycetes</taxon>
        <taxon>Catenulisporales</taxon>
        <taxon>Catenulisporaceae</taxon>
        <taxon>Catenulispora</taxon>
    </lineage>
</organism>
<dbReference type="Gene3D" id="3.40.50.12780">
    <property type="entry name" value="N-terminal domain of ligase-like"/>
    <property type="match status" value="1"/>
</dbReference>
<dbReference type="InterPro" id="IPR042099">
    <property type="entry name" value="ANL_N_sf"/>
</dbReference>
<dbReference type="Proteomes" id="UP000730482">
    <property type="component" value="Unassembled WGS sequence"/>
</dbReference>
<accession>A0ABS5L7M3</accession>
<evidence type="ECO:0000313" key="2">
    <source>
        <dbReference type="Proteomes" id="UP000730482"/>
    </source>
</evidence>
<gene>
    <name evidence="1" type="ORF">KGQ19_45475</name>
</gene>